<dbReference type="Gene3D" id="3.40.50.410">
    <property type="entry name" value="von Willebrand factor, type A domain"/>
    <property type="match status" value="1"/>
</dbReference>
<dbReference type="CDD" id="cd00198">
    <property type="entry name" value="vWFA"/>
    <property type="match status" value="1"/>
</dbReference>
<dbReference type="InParanoid" id="D3AZS7"/>
<feature type="domain" description="VWFA" evidence="4">
    <location>
        <begin position="182"/>
        <end position="376"/>
    </location>
</feature>
<sequence>MMLIIKTETITFTLENLLTTDSLSSLYDKVAQRTEYKTYQFELTYYGEPLPKGSNTLEKSGLEEECTVVMNLLKELEFIVLFGGNECKLTIPNNDGLTIQHLIVLIKKNLSDSILEINESDFYIKKGGVALARNALLHAHLGNMDIIEIVLGNLQSQEQVNTLDDDLLIQSFLQTSISSDVEIVFCFDTTGSMSSIIGKVREQVEQTVSRLMKDIPNIRIGIVGLGDYCDKEKVLTTLDLTRDVDKLVKFIKEVPSTSGGDAPEAYEWALRKAKSLSWSKHTSKAFVMIGDCEPHEPSHTDLKINWFEECDDLFDLGVKIYGVKALGNCVFYEEIAERTGGICINFNKFSLITEMFLAICYREASKEKFNKFEKEINSNNNVSAEMTEILSDLKKENFKVVESTNASTTTTTTTSTSNSNNITIKQRGLPIKMRSLEKWFKHSEDTATKPTFTYNKEKDCFFNSIKN</sequence>
<gene>
    <name evidence="5" type="ORF">PPL_01540</name>
</gene>
<comment type="subcellular location">
    <subcellularLocation>
        <location evidence="1">Secreted</location>
    </subcellularLocation>
</comment>
<dbReference type="SUPFAM" id="SSF53300">
    <property type="entry name" value="vWA-like"/>
    <property type="match status" value="1"/>
</dbReference>
<dbReference type="RefSeq" id="XP_020436664.1">
    <property type="nucleotide sequence ID" value="XM_020572547.1"/>
</dbReference>
<dbReference type="InterPro" id="IPR036465">
    <property type="entry name" value="vWFA_dom_sf"/>
</dbReference>
<evidence type="ECO:0000313" key="6">
    <source>
        <dbReference type="Proteomes" id="UP000001396"/>
    </source>
</evidence>
<dbReference type="Pfam" id="PF00240">
    <property type="entry name" value="ubiquitin"/>
    <property type="match status" value="1"/>
</dbReference>
<dbReference type="AlphaFoldDB" id="D3AZS7"/>
<dbReference type="Proteomes" id="UP000001396">
    <property type="component" value="Unassembled WGS sequence"/>
</dbReference>
<comment type="caution">
    <text evidence="5">The sequence shown here is derived from an EMBL/GenBank/DDBJ whole genome shotgun (WGS) entry which is preliminary data.</text>
</comment>
<dbReference type="GeneID" id="31357069"/>
<dbReference type="EMBL" id="ADBJ01000008">
    <property type="protein sequence ID" value="EFA84551.1"/>
    <property type="molecule type" value="Genomic_DNA"/>
</dbReference>
<proteinExistence type="predicted"/>
<evidence type="ECO:0000256" key="2">
    <source>
        <dbReference type="ARBA" id="ARBA00022525"/>
    </source>
</evidence>
<dbReference type="PANTHER" id="PTHR47824">
    <property type="entry name" value="UBIQUITIN-LIKE DOMAIN-CONTAINING PROTEIN"/>
    <property type="match status" value="1"/>
</dbReference>
<keyword evidence="2" id="KW-0964">Secreted</keyword>
<dbReference type="PROSITE" id="PS50234">
    <property type="entry name" value="VWFA"/>
    <property type="match status" value="1"/>
</dbReference>
<keyword evidence="3" id="KW-0732">Signal</keyword>
<dbReference type="Pfam" id="PF25106">
    <property type="entry name" value="VWA_4"/>
    <property type="match status" value="1"/>
</dbReference>
<organism evidence="5 6">
    <name type="scientific">Heterostelium pallidum (strain ATCC 26659 / Pp 5 / PN500)</name>
    <name type="common">Cellular slime mold</name>
    <name type="synonym">Polysphondylium pallidum</name>
    <dbReference type="NCBI Taxonomy" id="670386"/>
    <lineage>
        <taxon>Eukaryota</taxon>
        <taxon>Amoebozoa</taxon>
        <taxon>Evosea</taxon>
        <taxon>Eumycetozoa</taxon>
        <taxon>Dictyostelia</taxon>
        <taxon>Acytosteliales</taxon>
        <taxon>Acytosteliaceae</taxon>
        <taxon>Heterostelium</taxon>
    </lineage>
</organism>
<evidence type="ECO:0000256" key="1">
    <source>
        <dbReference type="ARBA" id="ARBA00004613"/>
    </source>
</evidence>
<dbReference type="SUPFAM" id="SSF54236">
    <property type="entry name" value="Ubiquitin-like"/>
    <property type="match status" value="1"/>
</dbReference>
<evidence type="ECO:0000259" key="4">
    <source>
        <dbReference type="PROSITE" id="PS50234"/>
    </source>
</evidence>
<accession>D3AZS7</accession>
<dbReference type="PANTHER" id="PTHR47824:SF3">
    <property type="entry name" value="UBIQUITIN-LIKE DOMAIN-CONTAINING PROTEIN"/>
    <property type="match status" value="1"/>
</dbReference>
<evidence type="ECO:0000256" key="3">
    <source>
        <dbReference type="ARBA" id="ARBA00022729"/>
    </source>
</evidence>
<dbReference type="InterPro" id="IPR029071">
    <property type="entry name" value="Ubiquitin-like_domsf"/>
</dbReference>
<name>D3AZS7_HETP5</name>
<keyword evidence="6" id="KW-1185">Reference proteome</keyword>
<protein>
    <recommendedName>
        <fullName evidence="4">VWFA domain-containing protein</fullName>
    </recommendedName>
</protein>
<dbReference type="InterPro" id="IPR000626">
    <property type="entry name" value="Ubiquitin-like_dom"/>
</dbReference>
<dbReference type="InterPro" id="IPR056861">
    <property type="entry name" value="HMCN1-like_VWA"/>
</dbReference>
<evidence type="ECO:0000313" key="5">
    <source>
        <dbReference type="EMBL" id="EFA84551.1"/>
    </source>
</evidence>
<dbReference type="InterPro" id="IPR002035">
    <property type="entry name" value="VWF_A"/>
</dbReference>
<reference evidence="5 6" key="1">
    <citation type="journal article" date="2011" name="Genome Res.">
        <title>Phylogeny-wide analysis of social amoeba genomes highlights ancient origins for complex intercellular communication.</title>
        <authorList>
            <person name="Heidel A.J."/>
            <person name="Lawal H.M."/>
            <person name="Felder M."/>
            <person name="Schilde C."/>
            <person name="Helps N.R."/>
            <person name="Tunggal B."/>
            <person name="Rivero F."/>
            <person name="John U."/>
            <person name="Schleicher M."/>
            <person name="Eichinger L."/>
            <person name="Platzer M."/>
            <person name="Noegel A.A."/>
            <person name="Schaap P."/>
            <person name="Gloeckner G."/>
        </authorList>
    </citation>
    <scope>NUCLEOTIDE SEQUENCE [LARGE SCALE GENOMIC DNA]</scope>
    <source>
        <strain evidence="6">ATCC 26659 / Pp 5 / PN500</strain>
    </source>
</reference>